<dbReference type="InterPro" id="IPR005702">
    <property type="entry name" value="Wzc-like_C"/>
</dbReference>
<dbReference type="PANTHER" id="PTHR32309">
    <property type="entry name" value="TYROSINE-PROTEIN KINASE"/>
    <property type="match status" value="1"/>
</dbReference>
<keyword evidence="5" id="KW-0418">Kinase</keyword>
<evidence type="ECO:0000256" key="1">
    <source>
        <dbReference type="ARBA" id="ARBA00022741"/>
    </source>
</evidence>
<feature type="region of interest" description="Disordered" evidence="3">
    <location>
        <begin position="1"/>
        <end position="34"/>
    </location>
</feature>
<evidence type="ECO:0000256" key="2">
    <source>
        <dbReference type="ARBA" id="ARBA00022840"/>
    </source>
</evidence>
<dbReference type="SUPFAM" id="SSF52540">
    <property type="entry name" value="P-loop containing nucleoside triphosphate hydrolases"/>
    <property type="match status" value="1"/>
</dbReference>
<keyword evidence="6" id="KW-1185">Reference proteome</keyword>
<evidence type="ECO:0000259" key="4">
    <source>
        <dbReference type="Pfam" id="PF01656"/>
    </source>
</evidence>
<name>A0ABN1JIQ5_9BURK</name>
<feature type="domain" description="CobQ/CobB/MinD/ParA nucleotide binding" evidence="4">
    <location>
        <begin position="144"/>
        <end position="311"/>
    </location>
</feature>
<dbReference type="Pfam" id="PF01656">
    <property type="entry name" value="CbiA"/>
    <property type="match status" value="1"/>
</dbReference>
<gene>
    <name evidence="5" type="primary">epsG</name>
    <name evidence="5" type="ORF">GCM10009107_02480</name>
</gene>
<dbReference type="SUPFAM" id="SSF160246">
    <property type="entry name" value="EspE N-terminal domain-like"/>
    <property type="match status" value="1"/>
</dbReference>
<dbReference type="InterPro" id="IPR050445">
    <property type="entry name" value="Bact_polysacc_biosynth/exp"/>
</dbReference>
<keyword evidence="1" id="KW-0547">Nucleotide-binding</keyword>
<dbReference type="Proteomes" id="UP001500279">
    <property type="component" value="Unassembled WGS sequence"/>
</dbReference>
<dbReference type="EMBL" id="BAAAEW010000003">
    <property type="protein sequence ID" value="GAA0740649.1"/>
    <property type="molecule type" value="Genomic_DNA"/>
</dbReference>
<dbReference type="RefSeq" id="WP_141288242.1">
    <property type="nucleotide sequence ID" value="NZ_BAAAEW010000003.1"/>
</dbReference>
<proteinExistence type="predicted"/>
<protein>
    <submittedName>
        <fullName evidence="5">Chain length determinant protein tyrosine kinase EpsG</fullName>
    </submittedName>
</protein>
<dbReference type="Gene3D" id="3.40.50.300">
    <property type="entry name" value="P-loop containing nucleotide triphosphate hydrolases"/>
    <property type="match status" value="1"/>
</dbReference>
<dbReference type="InterPro" id="IPR037257">
    <property type="entry name" value="T2SS_E_N_sf"/>
</dbReference>
<evidence type="ECO:0000313" key="5">
    <source>
        <dbReference type="EMBL" id="GAA0740649.1"/>
    </source>
</evidence>
<accession>A0ABN1JIQ5</accession>
<evidence type="ECO:0000313" key="6">
    <source>
        <dbReference type="Proteomes" id="UP001500279"/>
    </source>
</evidence>
<comment type="caution">
    <text evidence="5">The sequence shown here is derived from an EMBL/GenBank/DDBJ whole genome shotgun (WGS) entry which is preliminary data.</text>
</comment>
<sequence length="313" mass="33712">MNLQDILAPRPKAARPMPSDAEDGTPSHTPADGTRTLGEILAELRQLSPEQIEKVGSHQRENGLRFGEAAIELGLVSHDDVLRALSLQFNYAYGSDESQRLSPELVALNQPFGHQAEAFRMIRSQLQLRLGGAEGPVRTRRRALAVVSPNSEDGKTYFCANLAVALSQLGQRTLVVDADLRGPRLHEVFGVPNDLGLSGLLSGRHGDSVIKPVPGVPDLFVCPAGTRPPNPLELLERPAFGLLMHELQQRFDHVIVDTPAAEYGADALVVSARCGQALVLARKHASQVATLQELSALLSAANTTLTGVVMNDR</sequence>
<dbReference type="CDD" id="cd05387">
    <property type="entry name" value="BY-kinase"/>
    <property type="match status" value="1"/>
</dbReference>
<dbReference type="InterPro" id="IPR027417">
    <property type="entry name" value="P-loop_NTPase"/>
</dbReference>
<reference evidence="5 6" key="1">
    <citation type="journal article" date="2019" name="Int. J. Syst. Evol. Microbiol.">
        <title>The Global Catalogue of Microorganisms (GCM) 10K type strain sequencing project: providing services to taxonomists for standard genome sequencing and annotation.</title>
        <authorList>
            <consortium name="The Broad Institute Genomics Platform"/>
            <consortium name="The Broad Institute Genome Sequencing Center for Infectious Disease"/>
            <person name="Wu L."/>
            <person name="Ma J."/>
        </authorList>
    </citation>
    <scope>NUCLEOTIDE SEQUENCE [LARGE SCALE GENOMIC DNA]</scope>
    <source>
        <strain evidence="5 6">JCM 15503</strain>
    </source>
</reference>
<evidence type="ECO:0000256" key="3">
    <source>
        <dbReference type="SAM" id="MobiDB-lite"/>
    </source>
</evidence>
<dbReference type="PANTHER" id="PTHR32309:SF13">
    <property type="entry name" value="FERRIC ENTEROBACTIN TRANSPORT PROTEIN FEPE"/>
    <property type="match status" value="1"/>
</dbReference>
<keyword evidence="5" id="KW-0808">Transferase</keyword>
<dbReference type="InterPro" id="IPR002586">
    <property type="entry name" value="CobQ/CobB/MinD/ParA_Nub-bd_dom"/>
</dbReference>
<dbReference type="NCBIfam" id="TIGR01007">
    <property type="entry name" value="eps_fam"/>
    <property type="match status" value="1"/>
</dbReference>
<organism evidence="5 6">
    <name type="scientific">Ideonella azotifigens</name>
    <dbReference type="NCBI Taxonomy" id="513160"/>
    <lineage>
        <taxon>Bacteria</taxon>
        <taxon>Pseudomonadati</taxon>
        <taxon>Pseudomonadota</taxon>
        <taxon>Betaproteobacteria</taxon>
        <taxon>Burkholderiales</taxon>
        <taxon>Sphaerotilaceae</taxon>
        <taxon>Ideonella</taxon>
    </lineage>
</organism>
<keyword evidence="2" id="KW-0067">ATP-binding</keyword>
<dbReference type="GO" id="GO:0016301">
    <property type="term" value="F:kinase activity"/>
    <property type="evidence" value="ECO:0007669"/>
    <property type="project" value="UniProtKB-KW"/>
</dbReference>